<dbReference type="EMBL" id="MU394382">
    <property type="protein sequence ID" value="KAI6081925.1"/>
    <property type="molecule type" value="Genomic_DNA"/>
</dbReference>
<organism evidence="1 2">
    <name type="scientific">Hypoxylon rubiginosum</name>
    <dbReference type="NCBI Taxonomy" id="110542"/>
    <lineage>
        <taxon>Eukaryota</taxon>
        <taxon>Fungi</taxon>
        <taxon>Dikarya</taxon>
        <taxon>Ascomycota</taxon>
        <taxon>Pezizomycotina</taxon>
        <taxon>Sordariomycetes</taxon>
        <taxon>Xylariomycetidae</taxon>
        <taxon>Xylariales</taxon>
        <taxon>Hypoxylaceae</taxon>
        <taxon>Hypoxylon</taxon>
    </lineage>
</organism>
<dbReference type="Proteomes" id="UP001497680">
    <property type="component" value="Unassembled WGS sequence"/>
</dbReference>
<evidence type="ECO:0000313" key="1">
    <source>
        <dbReference type="EMBL" id="KAI6081925.1"/>
    </source>
</evidence>
<reference evidence="1 2" key="1">
    <citation type="journal article" date="2022" name="New Phytol.">
        <title>Ecological generalism drives hyperdiversity of secondary metabolite gene clusters in xylarialean endophytes.</title>
        <authorList>
            <person name="Franco M.E.E."/>
            <person name="Wisecaver J.H."/>
            <person name="Arnold A.E."/>
            <person name="Ju Y.M."/>
            <person name="Slot J.C."/>
            <person name="Ahrendt S."/>
            <person name="Moore L.P."/>
            <person name="Eastman K.E."/>
            <person name="Scott K."/>
            <person name="Konkel Z."/>
            <person name="Mondo S.J."/>
            <person name="Kuo A."/>
            <person name="Hayes R.D."/>
            <person name="Haridas S."/>
            <person name="Andreopoulos B."/>
            <person name="Riley R."/>
            <person name="LaButti K."/>
            <person name="Pangilinan J."/>
            <person name="Lipzen A."/>
            <person name="Amirebrahimi M."/>
            <person name="Yan J."/>
            <person name="Adam C."/>
            <person name="Keymanesh K."/>
            <person name="Ng V."/>
            <person name="Louie K."/>
            <person name="Northen T."/>
            <person name="Drula E."/>
            <person name="Henrissat B."/>
            <person name="Hsieh H.M."/>
            <person name="Youens-Clark K."/>
            <person name="Lutzoni F."/>
            <person name="Miadlikowska J."/>
            <person name="Eastwood D.C."/>
            <person name="Hamelin R.C."/>
            <person name="Grigoriev I.V."/>
            <person name="U'Ren J.M."/>
        </authorList>
    </citation>
    <scope>NUCLEOTIDE SEQUENCE [LARGE SCALE GENOMIC DNA]</scope>
    <source>
        <strain evidence="1 2">ER1909</strain>
    </source>
</reference>
<evidence type="ECO:0000313" key="2">
    <source>
        <dbReference type="Proteomes" id="UP001497680"/>
    </source>
</evidence>
<comment type="caution">
    <text evidence="1">The sequence shown here is derived from an EMBL/GenBank/DDBJ whole genome shotgun (WGS) entry which is preliminary data.</text>
</comment>
<gene>
    <name evidence="1" type="ORF">F4821DRAFT_272803</name>
</gene>
<protein>
    <submittedName>
        <fullName evidence="1">Uncharacterized protein</fullName>
    </submittedName>
</protein>
<accession>A0ACC0CNJ4</accession>
<name>A0ACC0CNJ4_9PEZI</name>
<keyword evidence="2" id="KW-1185">Reference proteome</keyword>
<proteinExistence type="predicted"/>
<sequence>MSVQDLARSLTAVGSAKLPSEEGQGLYLLSVRDGNLVEKFWVGHTLQNETVIASDARDDTSASYLLGLEDEPRRVVYIDQENSVQCYAYDEIEEWEEDPRGSNWNITTSPQSKLSANYGQKGEIVVSYQNEDGQLAGITSMSEDDWEVFGPLGGNPLSGTPQCLDIISEKLHLFYIEEDGSIKYLVLDSDTGDWQAHELMTAAFDTPIQNFSIAYDQDSGSFQSYFLTGGSLWSVDGKKEKVFLGKVQADGKLIPSSAAQAGWFIRWRRLRRVRKATMEDNQPNSEQFTSGFPDLPRELWHSTKRGIELPITEHFGIHLSTPPRRWEEWVVKLTFEKSGDERHGSGFYVNVPNAQFDVILTAGHNLVEKPQQYCANIRIISSAANIVVKPSMIRVCERYFNEPDDTNAIYDYGIVLLECPKKDRIRGFGFNLMLGLTREASGSSNKKAGDVLQGASLSVSGYAPEDSPQDDPSDGNPPNGDPPKRSQGRCIRPSRHDLTYEADTIQGMSGGPVWLGFRGVETVVAIHNYGAEKEGQGNRGSRLNLGVWRTIFDWVEVGWHGKSLHYRGPSAYSMHLHVRQFQASGEIVGEGRVRVGKPGWVETKFDVIPVAAGPVVKWPKGAESDAGFGFLLRSEDESAPPAWLSWDPKQNRVSLTNHFDARCEVKLQNAIIQAGKPFMIQARDGNSWKMVQMGMNGLDEGDLELLNDDPQSFEDTSEISFVPITKEKLFEFK</sequence>